<sequence>MPMIRIFLTFFVLLGATSLANAGRVTLEVATEKGVAVTATHKWVKALQSAGFDDVRLRSGHGGDATDLVDKGSGNYHIIALLTPGDVLITPGGRFKMNDVAGMRSWLEKVRAGGKKELERQESVFGLTSQEFVALYEKLSPTVGAKTKDTTPFDTLQTINQRLDVEFRATPSVVARMKQGKVLDELENVSCGTAVAALLRPLGLAMVPRRETGGDVELHLVDSAAAKKPWPVGWTPDGNPGQVAPGMFQYLEVEIADIPVQQAAEAIAARVKLPLLWDHNGAAAKRIDIATAKVKHPARRTFYKKLLDTILFQAKLNLEIKVDEAGHAFLWVSPLGK</sequence>
<dbReference type="EMBL" id="AANZ01000007">
    <property type="protein sequence ID" value="EAQ80832.1"/>
    <property type="molecule type" value="Genomic_DNA"/>
</dbReference>
<dbReference type="HOGENOM" id="CLU_823023_0_0_0"/>
<dbReference type="AlphaFoldDB" id="A3ZRR3"/>
<organism evidence="2 3">
    <name type="scientific">Blastopirellula marina DSM 3645</name>
    <dbReference type="NCBI Taxonomy" id="314230"/>
    <lineage>
        <taxon>Bacteria</taxon>
        <taxon>Pseudomonadati</taxon>
        <taxon>Planctomycetota</taxon>
        <taxon>Planctomycetia</taxon>
        <taxon>Pirellulales</taxon>
        <taxon>Pirellulaceae</taxon>
        <taxon>Blastopirellula</taxon>
    </lineage>
</organism>
<accession>A3ZRR3</accession>
<comment type="caution">
    <text evidence="2">The sequence shown here is derived from an EMBL/GenBank/DDBJ whole genome shotgun (WGS) entry which is preliminary data.</text>
</comment>
<evidence type="ECO:0000313" key="2">
    <source>
        <dbReference type="EMBL" id="EAQ80832.1"/>
    </source>
</evidence>
<name>A3ZRR3_9BACT</name>
<feature type="signal peptide" evidence="1">
    <location>
        <begin position="1"/>
        <end position="22"/>
    </location>
</feature>
<dbReference type="Proteomes" id="UP000004358">
    <property type="component" value="Unassembled WGS sequence"/>
</dbReference>
<evidence type="ECO:0000256" key="1">
    <source>
        <dbReference type="SAM" id="SignalP"/>
    </source>
</evidence>
<dbReference type="STRING" id="314230.DSM3645_12466"/>
<evidence type="ECO:0000313" key="3">
    <source>
        <dbReference type="Proteomes" id="UP000004358"/>
    </source>
</evidence>
<keyword evidence="1" id="KW-0732">Signal</keyword>
<gene>
    <name evidence="2" type="ORF">DSM3645_12466</name>
</gene>
<protein>
    <submittedName>
        <fullName evidence="2">Uncharacterized protein</fullName>
    </submittedName>
</protein>
<feature type="chain" id="PRO_5002664033" evidence="1">
    <location>
        <begin position="23"/>
        <end position="337"/>
    </location>
</feature>
<reference evidence="2 3" key="1">
    <citation type="submission" date="2006-02" db="EMBL/GenBank/DDBJ databases">
        <authorList>
            <person name="Amann R."/>
            <person name="Ferriera S."/>
            <person name="Johnson J."/>
            <person name="Kravitz S."/>
            <person name="Halpern A."/>
            <person name="Remington K."/>
            <person name="Beeson K."/>
            <person name="Tran B."/>
            <person name="Rogers Y.-H."/>
            <person name="Friedman R."/>
            <person name="Venter J.C."/>
        </authorList>
    </citation>
    <scope>NUCLEOTIDE SEQUENCE [LARGE SCALE GENOMIC DNA]</scope>
    <source>
        <strain evidence="2 3">DSM 3645</strain>
    </source>
</reference>
<dbReference type="eggNOG" id="ENOG50332F2">
    <property type="taxonomic scope" value="Bacteria"/>
</dbReference>
<proteinExistence type="predicted"/>